<gene>
    <name evidence="8" type="ORF">KR093_009787</name>
</gene>
<protein>
    <recommendedName>
        <fullName evidence="2">acylphosphatase</fullName>
        <ecNumber evidence="2">3.6.1.7</ecNumber>
    </recommendedName>
</protein>
<accession>A0AAD4JV24</accession>
<feature type="non-terminal residue" evidence="8">
    <location>
        <position position="74"/>
    </location>
</feature>
<keyword evidence="3" id="KW-0378">Hydrolase</keyword>
<dbReference type="Proteomes" id="UP001200034">
    <property type="component" value="Unassembled WGS sequence"/>
</dbReference>
<dbReference type="EC" id="3.6.1.7" evidence="2"/>
<feature type="domain" description="Acylphosphatase-like" evidence="7">
    <location>
        <begin position="1"/>
        <end position="74"/>
    </location>
</feature>
<dbReference type="AlphaFoldDB" id="A0AAD4JV24"/>
<dbReference type="Pfam" id="PF00708">
    <property type="entry name" value="Acylphosphatase"/>
    <property type="match status" value="1"/>
</dbReference>
<name>A0AAD4JV24_9MUSC</name>
<evidence type="ECO:0000313" key="9">
    <source>
        <dbReference type="Proteomes" id="UP001200034"/>
    </source>
</evidence>
<dbReference type="PRINTS" id="PR00112">
    <property type="entry name" value="ACYLPHPHTASE"/>
</dbReference>
<dbReference type="InterPro" id="IPR001792">
    <property type="entry name" value="Acylphosphatase-like_dom"/>
</dbReference>
<proteinExistence type="inferred from homology"/>
<evidence type="ECO:0000256" key="1">
    <source>
        <dbReference type="ARBA" id="ARBA00005614"/>
    </source>
</evidence>
<comment type="caution">
    <text evidence="8">The sequence shown here is derived from an EMBL/GenBank/DDBJ whole genome shotgun (WGS) entry which is preliminary data.</text>
</comment>
<evidence type="ECO:0000256" key="5">
    <source>
        <dbReference type="PROSITE-ProRule" id="PRU00520"/>
    </source>
</evidence>
<evidence type="ECO:0000259" key="7">
    <source>
        <dbReference type="PROSITE" id="PS51160"/>
    </source>
</evidence>
<evidence type="ECO:0000256" key="4">
    <source>
        <dbReference type="ARBA" id="ARBA00047645"/>
    </source>
</evidence>
<dbReference type="InterPro" id="IPR036046">
    <property type="entry name" value="Acylphosphatase-like_dom_sf"/>
</dbReference>
<evidence type="ECO:0000256" key="2">
    <source>
        <dbReference type="ARBA" id="ARBA00012150"/>
    </source>
</evidence>
<dbReference type="Gene3D" id="3.30.70.100">
    <property type="match status" value="1"/>
</dbReference>
<evidence type="ECO:0000313" key="8">
    <source>
        <dbReference type="EMBL" id="KAH8359961.1"/>
    </source>
</evidence>
<dbReference type="EMBL" id="JAJJHW010003409">
    <property type="protein sequence ID" value="KAH8359961.1"/>
    <property type="molecule type" value="Genomic_DNA"/>
</dbReference>
<comment type="similarity">
    <text evidence="1 6">Belongs to the acylphosphatase family.</text>
</comment>
<dbReference type="GO" id="GO:0003998">
    <property type="term" value="F:acylphosphatase activity"/>
    <property type="evidence" value="ECO:0007669"/>
    <property type="project" value="UniProtKB-EC"/>
</dbReference>
<dbReference type="SUPFAM" id="SSF54975">
    <property type="entry name" value="Acylphosphatase/BLUF domain-like"/>
    <property type="match status" value="1"/>
</dbReference>
<comment type="catalytic activity">
    <reaction evidence="4">
        <text>an acyl phosphate + H2O = a carboxylate + phosphate + H(+)</text>
        <dbReference type="Rhea" id="RHEA:14965"/>
        <dbReference type="ChEBI" id="CHEBI:15377"/>
        <dbReference type="ChEBI" id="CHEBI:15378"/>
        <dbReference type="ChEBI" id="CHEBI:29067"/>
        <dbReference type="ChEBI" id="CHEBI:43474"/>
        <dbReference type="ChEBI" id="CHEBI:59918"/>
        <dbReference type="EC" id="3.6.1.7"/>
    </reaction>
</comment>
<reference evidence="8" key="1">
    <citation type="journal article" date="2021" name="Mol. Ecol. Resour.">
        <title>Phylogenomic analyses of the genus Drosophila reveals genomic signals of climate adaptation.</title>
        <authorList>
            <person name="Li F."/>
            <person name="Rane R.V."/>
            <person name="Luria V."/>
            <person name="Xiong Z."/>
            <person name="Chen J."/>
            <person name="Li Z."/>
            <person name="Catullo R.A."/>
            <person name="Griffin P.C."/>
            <person name="Schiffer M."/>
            <person name="Pearce S."/>
            <person name="Lee S.F."/>
            <person name="McElroy K."/>
            <person name="Stocker A."/>
            <person name="Shirriffs J."/>
            <person name="Cockerell F."/>
            <person name="Coppin C."/>
            <person name="Sgro C.M."/>
            <person name="Karger A."/>
            <person name="Cain J.W."/>
            <person name="Weber J.A."/>
            <person name="Santpere G."/>
            <person name="Kirschner M.W."/>
            <person name="Hoffmann A.A."/>
            <person name="Oakeshott J.G."/>
            <person name="Zhang G."/>
        </authorList>
    </citation>
    <scope>NUCLEOTIDE SEQUENCE</scope>
    <source>
        <strain evidence="8">BGI-SZ-2011g</strain>
    </source>
</reference>
<dbReference type="InterPro" id="IPR020456">
    <property type="entry name" value="Acylphosphatase"/>
</dbReference>
<dbReference type="PANTHER" id="PTHR10029:SF3">
    <property type="entry name" value="ACYLPHOSPHATASE-RELATED"/>
    <property type="match status" value="1"/>
</dbReference>
<evidence type="ECO:0000256" key="3">
    <source>
        <dbReference type="ARBA" id="ARBA00022801"/>
    </source>
</evidence>
<dbReference type="PANTHER" id="PTHR10029">
    <property type="entry name" value="ACYLPHOSPHATASE"/>
    <property type="match status" value="1"/>
</dbReference>
<dbReference type="PROSITE" id="PS51160">
    <property type="entry name" value="ACYLPHOSPHATASE_3"/>
    <property type="match status" value="1"/>
</dbReference>
<sequence length="74" mass="8559">YTERKAISLGVRGWCVNTDTGTVKGELEAPLEPLNRMKYWLKHKGSPASEIERVEFSPTRPIENYSFNKFSIKR</sequence>
<keyword evidence="9" id="KW-1185">Reference proteome</keyword>
<comment type="caution">
    <text evidence="5">Lacks conserved residue(s) required for the propagation of feature annotation.</text>
</comment>
<organism evidence="8 9">
    <name type="scientific">Drosophila rubida</name>
    <dbReference type="NCBI Taxonomy" id="30044"/>
    <lineage>
        <taxon>Eukaryota</taxon>
        <taxon>Metazoa</taxon>
        <taxon>Ecdysozoa</taxon>
        <taxon>Arthropoda</taxon>
        <taxon>Hexapoda</taxon>
        <taxon>Insecta</taxon>
        <taxon>Pterygota</taxon>
        <taxon>Neoptera</taxon>
        <taxon>Endopterygota</taxon>
        <taxon>Diptera</taxon>
        <taxon>Brachycera</taxon>
        <taxon>Muscomorpha</taxon>
        <taxon>Ephydroidea</taxon>
        <taxon>Drosophilidae</taxon>
        <taxon>Drosophila</taxon>
    </lineage>
</organism>
<evidence type="ECO:0000256" key="6">
    <source>
        <dbReference type="RuleBase" id="RU004168"/>
    </source>
</evidence>